<evidence type="ECO:0000313" key="3">
    <source>
        <dbReference type="Proteomes" id="UP001059596"/>
    </source>
</evidence>
<feature type="compositionally biased region" description="Basic and acidic residues" evidence="1">
    <location>
        <begin position="1"/>
        <end position="21"/>
    </location>
</feature>
<reference evidence="2" key="1">
    <citation type="journal article" date="2023" name="Genome Biol. Evol.">
        <title>Long-read-based Genome Assembly of Drosophila gunungcola Reveals Fewer Chemosensory Genes in Flower-breeding Species.</title>
        <authorList>
            <person name="Negi A."/>
            <person name="Liao B.Y."/>
            <person name="Yeh S.D."/>
        </authorList>
    </citation>
    <scope>NUCLEOTIDE SEQUENCE</scope>
    <source>
        <strain evidence="2">Sukarami</strain>
    </source>
</reference>
<keyword evidence="3" id="KW-1185">Reference proteome</keyword>
<accession>A0A9Q0BNA2</accession>
<gene>
    <name evidence="2" type="ORF">M5D96_009351</name>
</gene>
<proteinExistence type="predicted"/>
<evidence type="ECO:0000313" key="2">
    <source>
        <dbReference type="EMBL" id="KAI8037850.1"/>
    </source>
</evidence>
<comment type="caution">
    <text evidence="2">The sequence shown here is derived from an EMBL/GenBank/DDBJ whole genome shotgun (WGS) entry which is preliminary data.</text>
</comment>
<organism evidence="2 3">
    <name type="scientific">Drosophila gunungcola</name>
    <name type="common">fruit fly</name>
    <dbReference type="NCBI Taxonomy" id="103775"/>
    <lineage>
        <taxon>Eukaryota</taxon>
        <taxon>Metazoa</taxon>
        <taxon>Ecdysozoa</taxon>
        <taxon>Arthropoda</taxon>
        <taxon>Hexapoda</taxon>
        <taxon>Insecta</taxon>
        <taxon>Pterygota</taxon>
        <taxon>Neoptera</taxon>
        <taxon>Endopterygota</taxon>
        <taxon>Diptera</taxon>
        <taxon>Brachycera</taxon>
        <taxon>Muscomorpha</taxon>
        <taxon>Ephydroidea</taxon>
        <taxon>Drosophilidae</taxon>
        <taxon>Drosophila</taxon>
        <taxon>Sophophora</taxon>
    </lineage>
</organism>
<dbReference type="EMBL" id="JAMKOV010000010">
    <property type="protein sequence ID" value="KAI8037850.1"/>
    <property type="molecule type" value="Genomic_DNA"/>
</dbReference>
<sequence>MCCSHAKDSSGDNCLGRRDGPEIPTLRTRSRVSGPAGPTCSHRLTCEISDPCTCLPFERCDWPRCCRISS</sequence>
<protein>
    <submittedName>
        <fullName evidence="2">Uncharacterized protein</fullName>
    </submittedName>
</protein>
<feature type="region of interest" description="Disordered" evidence="1">
    <location>
        <begin position="1"/>
        <end position="39"/>
    </location>
</feature>
<evidence type="ECO:0000256" key="1">
    <source>
        <dbReference type="SAM" id="MobiDB-lite"/>
    </source>
</evidence>
<name>A0A9Q0BNA2_9MUSC</name>
<dbReference type="Proteomes" id="UP001059596">
    <property type="component" value="Unassembled WGS sequence"/>
</dbReference>
<dbReference type="AlphaFoldDB" id="A0A9Q0BNA2"/>